<organism evidence="1 2">
    <name type="scientific">Flagellimonas hymeniacidonis</name>
    <dbReference type="NCBI Taxonomy" id="2603628"/>
    <lineage>
        <taxon>Bacteria</taxon>
        <taxon>Pseudomonadati</taxon>
        <taxon>Bacteroidota</taxon>
        <taxon>Flavobacteriia</taxon>
        <taxon>Flavobacteriales</taxon>
        <taxon>Flavobacteriaceae</taxon>
        <taxon>Flagellimonas</taxon>
    </lineage>
</organism>
<keyword evidence="2" id="KW-1185">Reference proteome</keyword>
<dbReference type="AlphaFoldDB" id="A0A5C8V0T0"/>
<dbReference type="RefSeq" id="WP_147744117.1">
    <property type="nucleotide sequence ID" value="NZ_VRUR01000002.1"/>
</dbReference>
<evidence type="ECO:0000313" key="2">
    <source>
        <dbReference type="Proteomes" id="UP000321456"/>
    </source>
</evidence>
<dbReference type="Proteomes" id="UP000321456">
    <property type="component" value="Unassembled WGS sequence"/>
</dbReference>
<proteinExistence type="predicted"/>
<name>A0A5C8V0T0_9FLAO</name>
<protein>
    <recommendedName>
        <fullName evidence="3">TonB C-terminal domain-containing protein</fullName>
    </recommendedName>
</protein>
<sequence>MNIINLDTCLQQKSAFWYAKSKVEVFLTNHKDSLFSETITDSLGYFKAKIPSNKSCYIKIEGSSGQWGEKQLPLFIRNIKQDYSLEIPFIPFLRIYSSLGEYVIVKQKRRFPFLKKRMKLEHHPPTMYDYYKPGNYTFRYKTFQYILTKNQNEFEINFPELAHNVVSSNVQNIKMRYSSLGVLLQEEETFEELVEGGMRFFQSFINRNRKLPQEILKETANHTVKIACIYYVNGTVSYPIIVNSDDSWHDKEALRLIGILPRFTLKLGRARGPFSRHIVNIDINFNYPK</sequence>
<dbReference type="EMBL" id="VRUR01000002">
    <property type="protein sequence ID" value="TXN35383.1"/>
    <property type="molecule type" value="Genomic_DNA"/>
</dbReference>
<comment type="caution">
    <text evidence="1">The sequence shown here is derived from an EMBL/GenBank/DDBJ whole genome shotgun (WGS) entry which is preliminary data.</text>
</comment>
<accession>A0A5C8V0T0</accession>
<evidence type="ECO:0008006" key="3">
    <source>
        <dbReference type="Google" id="ProtNLM"/>
    </source>
</evidence>
<gene>
    <name evidence="1" type="ORF">FVB32_12420</name>
</gene>
<evidence type="ECO:0000313" key="1">
    <source>
        <dbReference type="EMBL" id="TXN35383.1"/>
    </source>
</evidence>
<reference evidence="1 2" key="1">
    <citation type="submission" date="2019-08" db="EMBL/GenBank/DDBJ databases">
        <title>Professor.</title>
        <authorList>
            <person name="Park J.S."/>
        </authorList>
    </citation>
    <scope>NUCLEOTIDE SEQUENCE [LARGE SCALE GENOMIC DNA]</scope>
    <source>
        <strain evidence="1 2">176CP5-101</strain>
    </source>
</reference>